<feature type="region of interest" description="Disordered" evidence="1">
    <location>
        <begin position="107"/>
        <end position="164"/>
    </location>
</feature>
<dbReference type="AlphaFoldDB" id="A0A077R8Q8"/>
<dbReference type="EMBL" id="HG529655">
    <property type="protein sequence ID" value="CDI55621.1"/>
    <property type="molecule type" value="Genomic_DNA"/>
</dbReference>
<feature type="compositionally biased region" description="Basic and acidic residues" evidence="1">
    <location>
        <begin position="154"/>
        <end position="164"/>
    </location>
</feature>
<reference evidence="2" key="1">
    <citation type="journal article" date="2014" name="Genome Biol. Evol.">
        <title>Gene Loss Rather Than Gene Gain Is Associated with a Host Jump from Monocots to Dicots in the Smut Fungus Melanopsichium pennsylvanicum.</title>
        <authorList>
            <person name="Sharma R."/>
            <person name="Mishra B."/>
            <person name="Runge F."/>
            <person name="Thines M."/>
        </authorList>
    </citation>
    <scope>NUCLEOTIDE SEQUENCE</scope>
    <source>
        <strain evidence="2">4</strain>
    </source>
</reference>
<feature type="compositionally biased region" description="Basic and acidic residues" evidence="1">
    <location>
        <begin position="135"/>
        <end position="144"/>
    </location>
</feature>
<organism evidence="2">
    <name type="scientific">Melanopsichium pennsylvanicum 4</name>
    <dbReference type="NCBI Taxonomy" id="1398559"/>
    <lineage>
        <taxon>Eukaryota</taxon>
        <taxon>Fungi</taxon>
        <taxon>Dikarya</taxon>
        <taxon>Basidiomycota</taxon>
        <taxon>Ustilaginomycotina</taxon>
        <taxon>Ustilaginomycetes</taxon>
        <taxon>Ustilaginales</taxon>
        <taxon>Ustilaginaceae</taxon>
        <taxon>Melanopsichium</taxon>
    </lineage>
</organism>
<evidence type="ECO:0000313" key="2">
    <source>
        <dbReference type="EMBL" id="CDI55621.1"/>
    </source>
</evidence>
<sequence length="280" mass="31941">MEAALFHLGRLDVNERVRRYVADQRRQMDQENLHDMLGLRKARRKAPDPDMYASPCFGANGVSTGSIDPARATVCRRRPLDENARRAESKLGRAANLRPGRITITTLETILAQNPHKKTRNKDASRFEPTSNDSNDNRNTHADHGPSTGAVPRNRNESSWDSDEHSIHSNLMHYDGQHLKRTQRSDPQQERTEVPTQFQEEVVWQKNAAEKALFDDFYKRNPAALANGWLALRHHRDLPARGDEGAITDRVAKAMVRSRRPPLLGLHPTFKLRTRVKGRD</sequence>
<name>A0A077R8Q8_9BASI</name>
<protein>
    <submittedName>
        <fullName evidence="2">Uncharacterized protein</fullName>
    </submittedName>
</protein>
<accession>A0A077R8Q8</accession>
<evidence type="ECO:0000256" key="1">
    <source>
        <dbReference type="SAM" id="MobiDB-lite"/>
    </source>
</evidence>
<proteinExistence type="predicted"/>